<gene>
    <name evidence="3" type="ORF">L9S41_17340</name>
</gene>
<dbReference type="EMBL" id="CP092109">
    <property type="protein sequence ID" value="UWZ79425.1"/>
    <property type="molecule type" value="Genomic_DNA"/>
</dbReference>
<sequence length="104" mass="10829">MMKTLAGRMSSVSRLIAAALTLVCLQAGAALAANAPVPGDFFYRGFEVWQDLTGVPLYIGIAMIVIFGLIMFLNRAWQFGVIALVVAGVLGGLDSVVTGLGLLG</sequence>
<keyword evidence="1" id="KW-1133">Transmembrane helix</keyword>
<feature type="transmembrane region" description="Helical" evidence="1">
    <location>
        <begin position="56"/>
        <end position="74"/>
    </location>
</feature>
<evidence type="ECO:0000256" key="1">
    <source>
        <dbReference type="SAM" id="Phobius"/>
    </source>
</evidence>
<reference evidence="3" key="1">
    <citation type="journal article" date="2022" name="Environ. Microbiol.">
        <title>Geoalkalibacter halelectricus SAP #1 sp. nov. possessing extracellular electron transfer and mineral#reducing capabilities from a haloalkaline environment.</title>
        <authorList>
            <person name="Yadav S."/>
            <person name="Singh R."/>
            <person name="Sundharam S.S."/>
            <person name="Chaudhary S."/>
            <person name="Krishnamurthi S."/>
            <person name="Patil S.A."/>
        </authorList>
    </citation>
    <scope>NUCLEOTIDE SEQUENCE</scope>
    <source>
        <strain evidence="3">SAP-1</strain>
    </source>
</reference>
<evidence type="ECO:0000313" key="4">
    <source>
        <dbReference type="Proteomes" id="UP001060414"/>
    </source>
</evidence>
<dbReference type="RefSeq" id="WP_260747777.1">
    <property type="nucleotide sequence ID" value="NZ_CP092109.1"/>
</dbReference>
<keyword evidence="2" id="KW-0732">Signal</keyword>
<proteinExistence type="predicted"/>
<feature type="transmembrane region" description="Helical" evidence="1">
    <location>
        <begin position="81"/>
        <end position="103"/>
    </location>
</feature>
<keyword evidence="4" id="KW-1185">Reference proteome</keyword>
<evidence type="ECO:0000256" key="2">
    <source>
        <dbReference type="SAM" id="SignalP"/>
    </source>
</evidence>
<organism evidence="3 4">
    <name type="scientific">Geoalkalibacter halelectricus</name>
    <dbReference type="NCBI Taxonomy" id="2847045"/>
    <lineage>
        <taxon>Bacteria</taxon>
        <taxon>Pseudomonadati</taxon>
        <taxon>Thermodesulfobacteriota</taxon>
        <taxon>Desulfuromonadia</taxon>
        <taxon>Desulfuromonadales</taxon>
        <taxon>Geoalkalibacteraceae</taxon>
        <taxon>Geoalkalibacter</taxon>
    </lineage>
</organism>
<dbReference type="Proteomes" id="UP001060414">
    <property type="component" value="Chromosome"/>
</dbReference>
<keyword evidence="1" id="KW-0472">Membrane</keyword>
<evidence type="ECO:0000313" key="3">
    <source>
        <dbReference type="EMBL" id="UWZ79425.1"/>
    </source>
</evidence>
<accession>A0ABY5ZJV9</accession>
<feature type="signal peptide" evidence="2">
    <location>
        <begin position="1"/>
        <end position="32"/>
    </location>
</feature>
<protein>
    <recommendedName>
        <fullName evidence="5">TrbC/VIRB2 family protein</fullName>
    </recommendedName>
</protein>
<name>A0ABY5ZJV9_9BACT</name>
<evidence type="ECO:0008006" key="5">
    <source>
        <dbReference type="Google" id="ProtNLM"/>
    </source>
</evidence>
<keyword evidence="1" id="KW-0812">Transmembrane</keyword>
<feature type="chain" id="PRO_5047076331" description="TrbC/VIRB2 family protein" evidence="2">
    <location>
        <begin position="33"/>
        <end position="104"/>
    </location>
</feature>